<gene>
    <name evidence="7" type="ORF">HC248_02738</name>
</gene>
<name>A0A6H2HC03_9BURK</name>
<accession>A0A6H2HC03</accession>
<evidence type="ECO:0000259" key="6">
    <source>
        <dbReference type="Pfam" id="PF02826"/>
    </source>
</evidence>
<dbReference type="RefSeq" id="WP_168922929.1">
    <property type="nucleotide sequence ID" value="NZ_CP051461.1"/>
</dbReference>
<feature type="domain" description="D-isomer specific 2-hydroxyacid dehydrogenase catalytic" evidence="5">
    <location>
        <begin position="29"/>
        <end position="326"/>
    </location>
</feature>
<dbReference type="EC" id="1.1.1.81" evidence="7"/>
<dbReference type="Gene3D" id="3.40.50.720">
    <property type="entry name" value="NAD(P)-binding Rossmann-like Domain"/>
    <property type="match status" value="2"/>
</dbReference>
<dbReference type="EMBL" id="CP051461">
    <property type="protein sequence ID" value="QJC57411.1"/>
    <property type="molecule type" value="Genomic_DNA"/>
</dbReference>
<dbReference type="Pfam" id="PF02826">
    <property type="entry name" value="2-Hacid_dh_C"/>
    <property type="match status" value="1"/>
</dbReference>
<keyword evidence="2 4" id="KW-0560">Oxidoreductase</keyword>
<dbReference type="InterPro" id="IPR006139">
    <property type="entry name" value="D-isomer_2_OHA_DH_cat_dom"/>
</dbReference>
<proteinExistence type="inferred from homology"/>
<dbReference type="InterPro" id="IPR006140">
    <property type="entry name" value="D-isomer_DH_NAD-bd"/>
</dbReference>
<reference evidence="7 8" key="1">
    <citation type="submission" date="2020-04" db="EMBL/GenBank/DDBJ databases">
        <title>Complete genome of a Psychrophilic, Marine, Gas Vacuolate Bacterium Polaromonas vacuolata KCTC 22033T.</title>
        <authorList>
            <person name="Hwang K."/>
            <person name="Kim K.M."/>
        </authorList>
    </citation>
    <scope>NUCLEOTIDE SEQUENCE [LARGE SCALE GENOMIC DNA]</scope>
    <source>
        <strain evidence="7 8">KCTC 22033</strain>
    </source>
</reference>
<keyword evidence="7" id="KW-0670">Pyruvate</keyword>
<comment type="similarity">
    <text evidence="1 4">Belongs to the D-isomer specific 2-hydroxyacid dehydrogenase family.</text>
</comment>
<dbReference type="InterPro" id="IPR050857">
    <property type="entry name" value="D-2-hydroxyacid_DH"/>
</dbReference>
<dbReference type="KEGG" id="pvac:HC248_02738"/>
<dbReference type="GO" id="GO:0051287">
    <property type="term" value="F:NAD binding"/>
    <property type="evidence" value="ECO:0007669"/>
    <property type="project" value="InterPro"/>
</dbReference>
<evidence type="ECO:0000259" key="5">
    <source>
        <dbReference type="Pfam" id="PF00389"/>
    </source>
</evidence>
<feature type="domain" description="D-isomer specific 2-hydroxyacid dehydrogenase NAD-binding" evidence="6">
    <location>
        <begin position="119"/>
        <end position="295"/>
    </location>
</feature>
<dbReference type="InterPro" id="IPR036291">
    <property type="entry name" value="NAD(P)-bd_dom_sf"/>
</dbReference>
<evidence type="ECO:0000256" key="4">
    <source>
        <dbReference type="RuleBase" id="RU003719"/>
    </source>
</evidence>
<protein>
    <submittedName>
        <fullName evidence="7">Hydroxypyruvate reductase</fullName>
        <ecNumber evidence="7">1.1.1.81</ecNumber>
    </submittedName>
</protein>
<evidence type="ECO:0000256" key="2">
    <source>
        <dbReference type="ARBA" id="ARBA00023002"/>
    </source>
</evidence>
<dbReference type="Proteomes" id="UP000502041">
    <property type="component" value="Chromosome"/>
</dbReference>
<organism evidence="7 8">
    <name type="scientific">Polaromonas vacuolata</name>
    <dbReference type="NCBI Taxonomy" id="37448"/>
    <lineage>
        <taxon>Bacteria</taxon>
        <taxon>Pseudomonadati</taxon>
        <taxon>Pseudomonadota</taxon>
        <taxon>Betaproteobacteria</taxon>
        <taxon>Burkholderiales</taxon>
        <taxon>Comamonadaceae</taxon>
        <taxon>Polaromonas</taxon>
    </lineage>
</organism>
<keyword evidence="8" id="KW-1185">Reference proteome</keyword>
<dbReference type="SUPFAM" id="SSF52283">
    <property type="entry name" value="Formate/glycerate dehydrogenase catalytic domain-like"/>
    <property type="match status" value="1"/>
</dbReference>
<dbReference type="CDD" id="cd12169">
    <property type="entry name" value="PGDH_like_1"/>
    <property type="match status" value="1"/>
</dbReference>
<evidence type="ECO:0000256" key="1">
    <source>
        <dbReference type="ARBA" id="ARBA00005854"/>
    </source>
</evidence>
<dbReference type="PANTHER" id="PTHR42789:SF1">
    <property type="entry name" value="D-ISOMER SPECIFIC 2-HYDROXYACID DEHYDROGENASE FAMILY PROTEIN (AFU_ORTHOLOGUE AFUA_6G10090)"/>
    <property type="match status" value="1"/>
</dbReference>
<evidence type="ECO:0000256" key="3">
    <source>
        <dbReference type="ARBA" id="ARBA00023027"/>
    </source>
</evidence>
<dbReference type="Pfam" id="PF00389">
    <property type="entry name" value="2-Hacid_dh"/>
    <property type="match status" value="1"/>
</dbReference>
<dbReference type="AlphaFoldDB" id="A0A6H2HC03"/>
<keyword evidence="3" id="KW-0520">NAD</keyword>
<dbReference type="GO" id="GO:0016618">
    <property type="term" value="F:hydroxypyruvate reductase [NAD(P)H] activity"/>
    <property type="evidence" value="ECO:0007669"/>
    <property type="project" value="UniProtKB-EC"/>
</dbReference>
<sequence length="327" mass="34910">MSAASRPRIVIAGDAEQALRRIGNWQAIDALADVSVHHQPLRGQQLVEALQDADALVLVRDRTPIDAALLAQLPKLKYLVFTGTRNTTLDLAALAARSIPVSHTEWGPSKDSTCEMTWSLILGAMRQLEQQTALLRSGQWRSANAVPLAGVLKGQTLGLIGLGEIGGRVAKVGQALGMKVITWSPRMTTERAAEHGATAVSLDELLSSSRVVSLHLVPTPASQHLLNAEKLALMQPGSLLVNTSRSALIDGAALITALQAGRPGFAALDVFDVEPLPATDGLRTLSNVLLTPHLGFVTEPVYERFAQGVTECLHAWLTGQPLVRPLN</sequence>
<dbReference type="SUPFAM" id="SSF51735">
    <property type="entry name" value="NAD(P)-binding Rossmann-fold domains"/>
    <property type="match status" value="1"/>
</dbReference>
<evidence type="ECO:0000313" key="7">
    <source>
        <dbReference type="EMBL" id="QJC57411.1"/>
    </source>
</evidence>
<evidence type="ECO:0000313" key="8">
    <source>
        <dbReference type="Proteomes" id="UP000502041"/>
    </source>
</evidence>
<dbReference type="PANTHER" id="PTHR42789">
    <property type="entry name" value="D-ISOMER SPECIFIC 2-HYDROXYACID DEHYDROGENASE FAMILY PROTEIN (AFU_ORTHOLOGUE AFUA_6G10090)"/>
    <property type="match status" value="1"/>
</dbReference>